<evidence type="ECO:0000313" key="3">
    <source>
        <dbReference type="Proteomes" id="UP001501221"/>
    </source>
</evidence>
<dbReference type="Proteomes" id="UP001501221">
    <property type="component" value="Unassembled WGS sequence"/>
</dbReference>
<proteinExistence type="predicted"/>
<comment type="caution">
    <text evidence="2">The sequence shown here is derived from an EMBL/GenBank/DDBJ whole genome shotgun (WGS) entry which is preliminary data.</text>
</comment>
<reference evidence="3" key="1">
    <citation type="journal article" date="2019" name="Int. J. Syst. Evol. Microbiol.">
        <title>The Global Catalogue of Microorganisms (GCM) 10K type strain sequencing project: providing services to taxonomists for standard genome sequencing and annotation.</title>
        <authorList>
            <consortium name="The Broad Institute Genomics Platform"/>
            <consortium name="The Broad Institute Genome Sequencing Center for Infectious Disease"/>
            <person name="Wu L."/>
            <person name="Ma J."/>
        </authorList>
    </citation>
    <scope>NUCLEOTIDE SEQUENCE [LARGE SCALE GENOMIC DNA]</scope>
    <source>
        <strain evidence="3">JCM 16211</strain>
    </source>
</reference>
<feature type="domain" description="NlpE C-terminal OB" evidence="1">
    <location>
        <begin position="36"/>
        <end position="125"/>
    </location>
</feature>
<gene>
    <name evidence="2" type="ORF">GCM10009123_04670</name>
</gene>
<dbReference type="EMBL" id="BAAAFM010000001">
    <property type="protein sequence ID" value="GAA0200378.1"/>
    <property type="molecule type" value="Genomic_DNA"/>
</dbReference>
<accession>A0ABP3CDV6</accession>
<dbReference type="Pfam" id="PF17185">
    <property type="entry name" value="NlpE_C"/>
    <property type="match status" value="1"/>
</dbReference>
<dbReference type="InterPro" id="IPR033450">
    <property type="entry name" value="NlpE_C"/>
</dbReference>
<dbReference type="RefSeq" id="WP_343985946.1">
    <property type="nucleotide sequence ID" value="NZ_BAAAFM010000001.1"/>
</dbReference>
<evidence type="ECO:0000259" key="1">
    <source>
        <dbReference type="Pfam" id="PF17185"/>
    </source>
</evidence>
<protein>
    <recommendedName>
        <fullName evidence="1">NlpE C-terminal OB domain-containing protein</fullName>
    </recommendedName>
</protein>
<name>A0ABP3CDV6_9GAMM</name>
<organism evidence="2 3">
    <name type="scientific">Kangiella japonica</name>
    <dbReference type="NCBI Taxonomy" id="647384"/>
    <lineage>
        <taxon>Bacteria</taxon>
        <taxon>Pseudomonadati</taxon>
        <taxon>Pseudomonadota</taxon>
        <taxon>Gammaproteobacteria</taxon>
        <taxon>Kangiellales</taxon>
        <taxon>Kangiellaceae</taxon>
        <taxon>Kangiella</taxon>
    </lineage>
</organism>
<dbReference type="InterPro" id="IPR038139">
    <property type="entry name" value="NlpE_C_sf"/>
</dbReference>
<evidence type="ECO:0000313" key="2">
    <source>
        <dbReference type="EMBL" id="GAA0200378.1"/>
    </source>
</evidence>
<dbReference type="PROSITE" id="PS51257">
    <property type="entry name" value="PROKAR_LIPOPROTEIN"/>
    <property type="match status" value="1"/>
</dbReference>
<dbReference type="Gene3D" id="2.40.50.540">
    <property type="match status" value="1"/>
</dbReference>
<sequence length="125" mass="14194">MKTSIKVISIGVIIAMTQSCSIFKKIENQAEDMTSMTKGNYMYGSEVSSFQPCDSESEFWVVGDEGITTELQNDYLEMVNKPYEQVFVSFRGYQLEKANECFAADYDGQFKVTEVISLQKDDICQ</sequence>
<keyword evidence="3" id="KW-1185">Reference proteome</keyword>